<dbReference type="PANTHER" id="PTHR13557:SF1">
    <property type="entry name" value="COILED-COIL DOMAIN-CONTAINING PROTEIN 86"/>
    <property type="match status" value="1"/>
</dbReference>
<comment type="function">
    <text evidence="12">Required for proper chromosome segregation during mitosis and error-free mitotic progression.</text>
</comment>
<evidence type="ECO:0000256" key="3">
    <source>
        <dbReference type="ARBA" id="ARBA00004604"/>
    </source>
</evidence>
<evidence type="ECO:0000313" key="16">
    <source>
        <dbReference type="Proteomes" id="UP001212841"/>
    </source>
</evidence>
<evidence type="ECO:0000313" key="15">
    <source>
        <dbReference type="EMBL" id="KAJ3056906.1"/>
    </source>
</evidence>
<keyword evidence="6 13" id="KW-0690">Ribosome biogenesis</keyword>
<evidence type="ECO:0000256" key="4">
    <source>
        <dbReference type="ARBA" id="ARBA00007869"/>
    </source>
</evidence>
<dbReference type="Pfam" id="PF03879">
    <property type="entry name" value="Cgr1"/>
    <property type="match status" value="1"/>
</dbReference>
<comment type="caution">
    <text evidence="15">The sequence shown here is derived from an EMBL/GenBank/DDBJ whole genome shotgun (WGS) entry which is preliminary data.</text>
</comment>
<feature type="compositionally biased region" description="Basic and acidic residues" evidence="14">
    <location>
        <begin position="101"/>
        <end position="126"/>
    </location>
</feature>
<dbReference type="PANTHER" id="PTHR13557">
    <property type="entry name" value="COILED-COIL DOMAIN-CONTAINING PROTEIN 86"/>
    <property type="match status" value="1"/>
</dbReference>
<dbReference type="GO" id="GO:0005694">
    <property type="term" value="C:chromosome"/>
    <property type="evidence" value="ECO:0007669"/>
    <property type="project" value="UniProtKB-SubCell"/>
</dbReference>
<evidence type="ECO:0000256" key="5">
    <source>
        <dbReference type="ARBA" id="ARBA00022454"/>
    </source>
</evidence>
<dbReference type="AlphaFoldDB" id="A0AAD5X6A4"/>
<organism evidence="15 16">
    <name type="scientific">Rhizophlyctis rosea</name>
    <dbReference type="NCBI Taxonomy" id="64517"/>
    <lineage>
        <taxon>Eukaryota</taxon>
        <taxon>Fungi</taxon>
        <taxon>Fungi incertae sedis</taxon>
        <taxon>Chytridiomycota</taxon>
        <taxon>Chytridiomycota incertae sedis</taxon>
        <taxon>Chytridiomycetes</taxon>
        <taxon>Rhizophlyctidales</taxon>
        <taxon>Rhizophlyctidaceae</taxon>
        <taxon>Rhizophlyctis</taxon>
    </lineage>
</organism>
<evidence type="ECO:0000256" key="1">
    <source>
        <dbReference type="ARBA" id="ARBA00004090"/>
    </source>
</evidence>
<gene>
    <name evidence="15" type="ORF">HK097_003066</name>
</gene>
<dbReference type="InterPro" id="IPR026570">
    <property type="entry name" value="CCDC86"/>
</dbReference>
<evidence type="ECO:0000256" key="8">
    <source>
        <dbReference type="ARBA" id="ARBA00022553"/>
    </source>
</evidence>
<feature type="compositionally biased region" description="Polar residues" evidence="14">
    <location>
        <begin position="25"/>
        <end position="37"/>
    </location>
</feature>
<feature type="compositionally biased region" description="Basic residues" evidence="14">
    <location>
        <begin position="134"/>
        <end position="149"/>
    </location>
</feature>
<feature type="region of interest" description="Disordered" evidence="14">
    <location>
        <begin position="101"/>
        <end position="149"/>
    </location>
</feature>
<dbReference type="Proteomes" id="UP001212841">
    <property type="component" value="Unassembled WGS sequence"/>
</dbReference>
<evidence type="ECO:0000256" key="2">
    <source>
        <dbReference type="ARBA" id="ARBA00004286"/>
    </source>
</evidence>
<evidence type="ECO:0000256" key="11">
    <source>
        <dbReference type="ARBA" id="ARBA00023242"/>
    </source>
</evidence>
<keyword evidence="11 13" id="KW-0539">Nucleus</keyword>
<keyword evidence="9" id="KW-0164">Citrullination</keyword>
<dbReference type="GO" id="GO:0005730">
    <property type="term" value="C:nucleolus"/>
    <property type="evidence" value="ECO:0007669"/>
    <property type="project" value="UniProtKB-SubCell"/>
</dbReference>
<reference evidence="15" key="1">
    <citation type="submission" date="2020-05" db="EMBL/GenBank/DDBJ databases">
        <title>Phylogenomic resolution of chytrid fungi.</title>
        <authorList>
            <person name="Stajich J.E."/>
            <person name="Amses K."/>
            <person name="Simmons R."/>
            <person name="Seto K."/>
            <person name="Myers J."/>
            <person name="Bonds A."/>
            <person name="Quandt C.A."/>
            <person name="Barry K."/>
            <person name="Liu P."/>
            <person name="Grigoriev I."/>
            <person name="Longcore J.E."/>
            <person name="James T.Y."/>
        </authorList>
    </citation>
    <scope>NUCLEOTIDE SEQUENCE</scope>
    <source>
        <strain evidence="15">JEL0318</strain>
    </source>
</reference>
<evidence type="ECO:0000256" key="9">
    <source>
        <dbReference type="ARBA" id="ARBA00022934"/>
    </source>
</evidence>
<keyword evidence="5" id="KW-0158">Chromosome</keyword>
<keyword evidence="16" id="KW-1185">Reference proteome</keyword>
<evidence type="ECO:0000256" key="7">
    <source>
        <dbReference type="ARBA" id="ARBA00022552"/>
    </source>
</evidence>
<sequence length="149" mass="16803">MAAVEAQPQATTDIEVLPDAPASPLEQSPSAEPTTEATSKKSDIPRGKTVSGRPWKAVQNKRHSSMRPKSVRPGWAKQVEERKQKQIVKAIQDEIIEAKKAEKEKKKQEAKEREERKKANEARGEVVQKVSAAKLKRMTKKQMRQLKKV</sequence>
<feature type="region of interest" description="Disordered" evidence="14">
    <location>
        <begin position="1"/>
        <end position="79"/>
    </location>
</feature>
<evidence type="ECO:0000256" key="13">
    <source>
        <dbReference type="RuleBase" id="RU363084"/>
    </source>
</evidence>
<feature type="compositionally biased region" description="Basic residues" evidence="14">
    <location>
        <begin position="59"/>
        <end position="70"/>
    </location>
</feature>
<keyword evidence="10" id="KW-0175">Coiled coil</keyword>
<dbReference type="EMBL" id="JADGJD010000017">
    <property type="protein sequence ID" value="KAJ3056906.1"/>
    <property type="molecule type" value="Genomic_DNA"/>
</dbReference>
<protein>
    <recommendedName>
        <fullName evidence="13">rRNA-processing protein</fullName>
    </recommendedName>
</protein>
<evidence type="ECO:0000256" key="10">
    <source>
        <dbReference type="ARBA" id="ARBA00023054"/>
    </source>
</evidence>
<proteinExistence type="inferred from homology"/>
<evidence type="ECO:0000256" key="6">
    <source>
        <dbReference type="ARBA" id="ARBA00022517"/>
    </source>
</evidence>
<evidence type="ECO:0000256" key="14">
    <source>
        <dbReference type="SAM" id="MobiDB-lite"/>
    </source>
</evidence>
<accession>A0AAD5X6A4</accession>
<comment type="subcellular location">
    <subcellularLocation>
        <location evidence="2">Chromosome</location>
    </subcellularLocation>
    <subcellularLocation>
        <location evidence="3 13">Nucleus</location>
        <location evidence="3 13">Nucleolus</location>
    </subcellularLocation>
</comment>
<dbReference type="InterPro" id="IPR005579">
    <property type="entry name" value="Cgr1-like"/>
</dbReference>
<comment type="similarity">
    <text evidence="4 13">Belongs to the CGR1 family.</text>
</comment>
<evidence type="ECO:0000256" key="12">
    <source>
        <dbReference type="ARBA" id="ARBA00093307"/>
    </source>
</evidence>
<comment type="function">
    <text evidence="1 13">Involved in nucleolar integrity and required for processing of the pre-rRNA for the 60S ribosome subunit.</text>
</comment>
<keyword evidence="7 13" id="KW-0698">rRNA processing</keyword>
<keyword evidence="8" id="KW-0597">Phosphoprotein</keyword>
<name>A0AAD5X6A4_9FUNG</name>
<dbReference type="GO" id="GO:0006364">
    <property type="term" value="P:rRNA processing"/>
    <property type="evidence" value="ECO:0007669"/>
    <property type="project" value="UniProtKB-UniRule"/>
</dbReference>